<organism evidence="1">
    <name type="scientific">uncultured Caudovirales phage</name>
    <dbReference type="NCBI Taxonomy" id="2100421"/>
    <lineage>
        <taxon>Viruses</taxon>
        <taxon>Duplodnaviria</taxon>
        <taxon>Heunggongvirae</taxon>
        <taxon>Uroviricota</taxon>
        <taxon>Caudoviricetes</taxon>
        <taxon>Peduoviridae</taxon>
        <taxon>Maltschvirus</taxon>
        <taxon>Maltschvirus maltsch</taxon>
    </lineage>
</organism>
<dbReference type="EMBL" id="LR796994">
    <property type="protein sequence ID" value="CAB4180412.1"/>
    <property type="molecule type" value="Genomic_DNA"/>
</dbReference>
<dbReference type="InterPro" id="IPR019276">
    <property type="entry name" value="DUF2303"/>
</dbReference>
<gene>
    <name evidence="1" type="ORF">UFOVP1040_50</name>
</gene>
<name>A0A6J5QA48_9CAUD</name>
<reference evidence="1" key="1">
    <citation type="submission" date="2020-05" db="EMBL/GenBank/DDBJ databases">
        <authorList>
            <person name="Chiriac C."/>
            <person name="Salcher M."/>
            <person name="Ghai R."/>
            <person name="Kavagutti S V."/>
        </authorList>
    </citation>
    <scope>NUCLEOTIDE SEQUENCE</scope>
</reference>
<protein>
    <submittedName>
        <fullName evidence="1">COG5532 Uncharacterized conserved protein</fullName>
    </submittedName>
</protein>
<evidence type="ECO:0000313" key="1">
    <source>
        <dbReference type="EMBL" id="CAB4180412.1"/>
    </source>
</evidence>
<accession>A0A6J5QA48</accession>
<proteinExistence type="predicted"/>
<dbReference type="Pfam" id="PF10065">
    <property type="entry name" value="DUF2303"/>
    <property type="match status" value="1"/>
</dbReference>
<sequence length="296" mass="32971">MRETEGKLMSLSTVAEPGSVQVAEELGRRLAVAQMKPQRPEGVQDAAPYIVLRDAAGTERVHELTKRLDPPHRKTGTVNLMDADSFIEYYKLHGNGSPVYAVMRPSAQFVAVLNDHTKEAAGYRDHRAKFSVAHSPEWDVWTKHNGSGAAFNSNEAFALFIEDNALDIVHPDASKMLQIALNFRVNAEVAFTAVQRLQDGQIDFGYSNVVNATAKGDGGNKLQIPEVFKLKIPVFAGIAQEKYEVQARFRYRLREGKLTLWYELVQPRRVVETAFKALWDGISKATKAPILHGTPE</sequence>